<dbReference type="PANTHER" id="PTHR45008:SF1">
    <property type="entry name" value="PTS SYSTEM GLUCOSE-SPECIFIC EIIA COMPONENT"/>
    <property type="match status" value="1"/>
</dbReference>
<evidence type="ECO:0000256" key="1">
    <source>
        <dbReference type="ARBA" id="ARBA00004496"/>
    </source>
</evidence>
<feature type="domain" description="PTS EIIA type-1" evidence="7">
    <location>
        <begin position="23"/>
        <end position="128"/>
    </location>
</feature>
<dbReference type="NCBIfam" id="TIGR00830">
    <property type="entry name" value="PTBA"/>
    <property type="match status" value="1"/>
</dbReference>
<keyword evidence="6" id="KW-0418">Kinase</keyword>
<comment type="subcellular location">
    <subcellularLocation>
        <location evidence="1">Cytoplasm</location>
    </subcellularLocation>
</comment>
<accession>A0A0H2KQI3</accession>
<evidence type="ECO:0000256" key="6">
    <source>
        <dbReference type="ARBA" id="ARBA00022777"/>
    </source>
</evidence>
<organism evidence="8 9">
    <name type="scientific">Cellulosimicrobium funkei</name>
    <dbReference type="NCBI Taxonomy" id="264251"/>
    <lineage>
        <taxon>Bacteria</taxon>
        <taxon>Bacillati</taxon>
        <taxon>Actinomycetota</taxon>
        <taxon>Actinomycetes</taxon>
        <taxon>Micrococcales</taxon>
        <taxon>Promicromonosporaceae</taxon>
        <taxon>Cellulosimicrobium</taxon>
    </lineage>
</organism>
<dbReference type="PATRIC" id="fig|264251.5.peg.1189"/>
<evidence type="ECO:0000256" key="3">
    <source>
        <dbReference type="ARBA" id="ARBA00022597"/>
    </source>
</evidence>
<dbReference type="GO" id="GO:0005737">
    <property type="term" value="C:cytoplasm"/>
    <property type="evidence" value="ECO:0007669"/>
    <property type="project" value="UniProtKB-SubCell"/>
</dbReference>
<dbReference type="InterPro" id="IPR001127">
    <property type="entry name" value="PTS_EIIA_1_perm"/>
</dbReference>
<dbReference type="GO" id="GO:0009401">
    <property type="term" value="P:phosphoenolpyruvate-dependent sugar phosphotransferase system"/>
    <property type="evidence" value="ECO:0007669"/>
    <property type="project" value="UniProtKB-KW"/>
</dbReference>
<dbReference type="PROSITE" id="PS51093">
    <property type="entry name" value="PTS_EIIA_TYPE_1"/>
    <property type="match status" value="1"/>
</dbReference>
<protein>
    <submittedName>
        <fullName evidence="8">PTS glucose transporter subunit IIA</fullName>
    </submittedName>
</protein>
<gene>
    <name evidence="8" type="ORF">FB00_05820</name>
</gene>
<dbReference type="Proteomes" id="UP000035265">
    <property type="component" value="Unassembled WGS sequence"/>
</dbReference>
<dbReference type="PROSITE" id="PS00371">
    <property type="entry name" value="PTS_EIIA_TYPE_1_HIS"/>
    <property type="match status" value="1"/>
</dbReference>
<dbReference type="Gene3D" id="2.70.70.10">
    <property type="entry name" value="Glucose Permease (Domain IIA)"/>
    <property type="match status" value="1"/>
</dbReference>
<dbReference type="AlphaFoldDB" id="A0A0H2KQI3"/>
<dbReference type="InterPro" id="IPR011055">
    <property type="entry name" value="Dup_hybrid_motif"/>
</dbReference>
<dbReference type="RefSeq" id="WP_047231876.1">
    <property type="nucleotide sequence ID" value="NZ_JNBQ01000003.1"/>
</dbReference>
<name>A0A0H2KQI3_9MICO</name>
<dbReference type="STRING" id="264251.FB00_05820"/>
<evidence type="ECO:0000313" key="9">
    <source>
        <dbReference type="Proteomes" id="UP000035265"/>
    </source>
</evidence>
<keyword evidence="2" id="KW-0813">Transport</keyword>
<evidence type="ECO:0000256" key="4">
    <source>
        <dbReference type="ARBA" id="ARBA00022679"/>
    </source>
</evidence>
<evidence type="ECO:0000313" key="8">
    <source>
        <dbReference type="EMBL" id="KLN35806.1"/>
    </source>
</evidence>
<evidence type="ECO:0000256" key="2">
    <source>
        <dbReference type="ARBA" id="ARBA00022448"/>
    </source>
</evidence>
<dbReference type="PANTHER" id="PTHR45008">
    <property type="entry name" value="PTS SYSTEM GLUCOSE-SPECIFIC EIIA COMPONENT"/>
    <property type="match status" value="1"/>
</dbReference>
<evidence type="ECO:0000259" key="7">
    <source>
        <dbReference type="PROSITE" id="PS51093"/>
    </source>
</evidence>
<keyword evidence="4" id="KW-0808">Transferase</keyword>
<reference evidence="8 9" key="1">
    <citation type="submission" date="2014-05" db="EMBL/GenBank/DDBJ databases">
        <title>Cellulosimicrobium funkei U11 genome.</title>
        <authorList>
            <person name="Hu C."/>
            <person name="Gong Y."/>
            <person name="Wan W."/>
            <person name="Jiang M."/>
        </authorList>
    </citation>
    <scope>NUCLEOTIDE SEQUENCE [LARGE SCALE GENOMIC DNA]</scope>
    <source>
        <strain evidence="8 9">U11</strain>
    </source>
</reference>
<dbReference type="SUPFAM" id="SSF51261">
    <property type="entry name" value="Duplicated hybrid motif"/>
    <property type="match status" value="1"/>
</dbReference>
<dbReference type="Pfam" id="PF00358">
    <property type="entry name" value="PTS_EIIA_1"/>
    <property type="match status" value="1"/>
</dbReference>
<keyword evidence="5" id="KW-0598">Phosphotransferase system</keyword>
<comment type="caution">
    <text evidence="8">The sequence shown here is derived from an EMBL/GenBank/DDBJ whole genome shotgun (WGS) entry which is preliminary data.</text>
</comment>
<dbReference type="EMBL" id="JNBQ01000003">
    <property type="protein sequence ID" value="KLN35806.1"/>
    <property type="molecule type" value="Genomic_DNA"/>
</dbReference>
<dbReference type="InterPro" id="IPR050890">
    <property type="entry name" value="PTS_EIIA_component"/>
</dbReference>
<proteinExistence type="predicted"/>
<keyword evidence="9" id="KW-1185">Reference proteome</keyword>
<keyword evidence="3 8" id="KW-0762">Sugar transport</keyword>
<dbReference type="GO" id="GO:0016301">
    <property type="term" value="F:kinase activity"/>
    <property type="evidence" value="ECO:0007669"/>
    <property type="project" value="UniProtKB-KW"/>
</dbReference>
<sequence>MAAPLTVLVPVTGTVIDVADVDDPVFSAGLVGPGLAVEPDDAQGGEAVAPITGTVVKLHPHAFVVQHDDGRAVLVHLGINTVQLGGEGFTTHVAQGDHVERGTVLVSWDPKAVRAGGRSAVCPVVALEAAPDDVTSLAEVGAWAAHGEELLTWG</sequence>
<evidence type="ECO:0000256" key="5">
    <source>
        <dbReference type="ARBA" id="ARBA00022683"/>
    </source>
</evidence>